<dbReference type="InterPro" id="IPR011009">
    <property type="entry name" value="Kinase-like_dom_sf"/>
</dbReference>
<dbReference type="SUPFAM" id="SSF56112">
    <property type="entry name" value="Protein kinase-like (PK-like)"/>
    <property type="match status" value="1"/>
</dbReference>
<name>A0ABR1XW47_9PEZI</name>
<accession>A0ABR1XW47</accession>
<protein>
    <recommendedName>
        <fullName evidence="1">Aminoglycoside phosphotransferase domain-containing protein</fullName>
    </recommendedName>
</protein>
<reference evidence="2 3" key="1">
    <citation type="journal article" date="2022" name="G3 (Bethesda)">
        <title>Enemy or ally: a genomic approach to elucidate the lifestyle of Phyllosticta citrichinaensis.</title>
        <authorList>
            <person name="Buijs V.A."/>
            <person name="Groenewald J.Z."/>
            <person name="Haridas S."/>
            <person name="LaButti K.M."/>
            <person name="Lipzen A."/>
            <person name="Martin F.M."/>
            <person name="Barry K."/>
            <person name="Grigoriev I.V."/>
            <person name="Crous P.W."/>
            <person name="Seidl M.F."/>
        </authorList>
    </citation>
    <scope>NUCLEOTIDE SEQUENCE [LARGE SCALE GENOMIC DNA]</scope>
    <source>
        <strain evidence="2 3">CBS 129764</strain>
    </source>
</reference>
<dbReference type="Proteomes" id="UP001456524">
    <property type="component" value="Unassembled WGS sequence"/>
</dbReference>
<evidence type="ECO:0000313" key="3">
    <source>
        <dbReference type="Proteomes" id="UP001456524"/>
    </source>
</evidence>
<dbReference type="Gene3D" id="3.90.1200.10">
    <property type="match status" value="1"/>
</dbReference>
<comment type="caution">
    <text evidence="2">The sequence shown here is derived from an EMBL/GenBank/DDBJ whole genome shotgun (WGS) entry which is preliminary data.</text>
</comment>
<dbReference type="Pfam" id="PF01636">
    <property type="entry name" value="APH"/>
    <property type="match status" value="1"/>
</dbReference>
<dbReference type="EMBL" id="JBBWUH010000004">
    <property type="protein sequence ID" value="KAK8169532.1"/>
    <property type="molecule type" value="Genomic_DNA"/>
</dbReference>
<evidence type="ECO:0000259" key="1">
    <source>
        <dbReference type="Pfam" id="PF01636"/>
    </source>
</evidence>
<organism evidence="2 3">
    <name type="scientific">Phyllosticta citrichinensis</name>
    <dbReference type="NCBI Taxonomy" id="1130410"/>
    <lineage>
        <taxon>Eukaryota</taxon>
        <taxon>Fungi</taxon>
        <taxon>Dikarya</taxon>
        <taxon>Ascomycota</taxon>
        <taxon>Pezizomycotina</taxon>
        <taxon>Dothideomycetes</taxon>
        <taxon>Dothideomycetes incertae sedis</taxon>
        <taxon>Botryosphaeriales</taxon>
        <taxon>Phyllostictaceae</taxon>
        <taxon>Phyllosticta</taxon>
    </lineage>
</organism>
<sequence>MEPGQDQERASATLSASRLDVFFSVPGTPSREQCDKYALSITGHKRCRAASAQGCQSYTLICEGRPRSMKPEGDETWYDVEVVQFRLGESRLNLEFIKTARVIHGDIVPETWLAAPLGNLLVYVSEMKAGLCPRDLAPTTSMMRKSQHGLLEKFMEGLAQYFKSCWVSKLDHLVHPDSQDTRVVRTWDRMQLLRESPTGAFVGKHIELVEQNMAYVHEPSHGQILMHGDLNLTNFLVNPATFEINGLVDWASAKYEQFGYELYIVQMSTGYNTTMENGGFVFYHNHKQLKRAFWKALFKHLRIQSLDEQTLFKETLRPAWRLGLILREAFVHSADGRITNQVVVPSPDTGAQLLQLQRLLDDEDDFFELPPAEQGSMLLLPEAP</sequence>
<feature type="domain" description="Aminoglycoside phosphotransferase" evidence="1">
    <location>
        <begin position="210"/>
        <end position="268"/>
    </location>
</feature>
<gene>
    <name evidence="2" type="ORF">IWX90DRAFT_477033</name>
</gene>
<proteinExistence type="predicted"/>
<evidence type="ECO:0000313" key="2">
    <source>
        <dbReference type="EMBL" id="KAK8169532.1"/>
    </source>
</evidence>
<keyword evidence="3" id="KW-1185">Reference proteome</keyword>
<dbReference type="InterPro" id="IPR002575">
    <property type="entry name" value="Aminoglycoside_PTrfase"/>
</dbReference>